<dbReference type="Proteomes" id="UP000751614">
    <property type="component" value="Unassembled WGS sequence"/>
</dbReference>
<sequence length="798" mass="89662">MFRHSIKLFFRNIKKQKSTFVINIVGLSTGLACVLMIALWITDEISMDKFHEEGDQPYQVMRNRNDNTANIMTKESQSNLLAPTLAAEFPEIKHIVPVNFSDDFNSILSTDEKSLKAKGITAGKDFFKVFSFPLIQGNKDRVLQGTNNVVISDIMAVKLYGETNNIIGRTINLDHDKYNGPYNISGVFKKSGYRSSEDFDFLLTNELFLSSVDSESDNWISNRVQVFLTLKENVNVNLFNSKIKGLVRSKMQLDYEPKGQDWIGTLFLRRYSSKYLYGHYENGIQSGGRINYVILFSIIGLIIMTIACINFMNLSTAKALGRTKEIGLKKVVGANRRTLIFQYLRESTYMALLSLPVALFIVSLCLPQFNEITNKDFTLDFGIGFILLVLGITLFTGIVSGSYPALYLSNFKPAVTLKGKLDTSFGEIWARKGLVIFQFILTIIFIVSVLVIYQQMDFLQSKYLGYDKDNIISFEKEGKGMIERMDTFLSEIKNVPGVVNASDYTTDMVGGYGGTWGVDWEGKGTNESIDFAILGGGYDFIKTLGIEIVDGRTFSREFNTDSTNIIFNETAIKSMGLTDPIGKTIRVFGGERKIVGVTKDFHFEGLHENVKPCFIMISPENSKVMVKLRAGTERETLSRLEDFYKEYNQGVPFEFTFLDDNYQDIYTSEQLVATLSEYFTIIAIIISCLGLFGLSLHTAERRGKEISIRKVLGQTAAQVTIMLSGEFAKLILISTLISLPIAYLVTNNWLSNFAYHIPLKIWHFLGAGGMALLVAMLTVGSQAIRAANRNPVDCLKDE</sequence>
<proteinExistence type="predicted"/>
<dbReference type="Pfam" id="PF12704">
    <property type="entry name" value="MacB_PCD"/>
    <property type="match status" value="2"/>
</dbReference>
<keyword evidence="5 6" id="KW-0472">Membrane</keyword>
<feature type="transmembrane region" description="Helical" evidence="6">
    <location>
        <begin position="20"/>
        <end position="41"/>
    </location>
</feature>
<evidence type="ECO:0000256" key="1">
    <source>
        <dbReference type="ARBA" id="ARBA00004651"/>
    </source>
</evidence>
<organism evidence="9 10">
    <name type="scientific">Flagellimonas algicola</name>
    <dbReference type="NCBI Taxonomy" id="2583815"/>
    <lineage>
        <taxon>Bacteria</taxon>
        <taxon>Pseudomonadati</taxon>
        <taxon>Bacteroidota</taxon>
        <taxon>Flavobacteriia</taxon>
        <taxon>Flavobacteriales</taxon>
        <taxon>Flavobacteriaceae</taxon>
        <taxon>Flagellimonas</taxon>
    </lineage>
</organism>
<evidence type="ECO:0000256" key="6">
    <source>
        <dbReference type="SAM" id="Phobius"/>
    </source>
</evidence>
<dbReference type="InterPro" id="IPR050250">
    <property type="entry name" value="Macrolide_Exporter_MacB"/>
</dbReference>
<dbReference type="PROSITE" id="PS51257">
    <property type="entry name" value="PROKAR_LIPOPROTEIN"/>
    <property type="match status" value="1"/>
</dbReference>
<dbReference type="RefSeq" id="WP_138835883.1">
    <property type="nucleotide sequence ID" value="NZ_VCNI01000002.1"/>
</dbReference>
<dbReference type="InterPro" id="IPR025857">
    <property type="entry name" value="MacB_PCD"/>
</dbReference>
<dbReference type="InterPro" id="IPR003838">
    <property type="entry name" value="ABC3_permease_C"/>
</dbReference>
<feature type="domain" description="ABC3 transporter permease C-terminal" evidence="7">
    <location>
        <begin position="679"/>
        <end position="791"/>
    </location>
</feature>
<feature type="domain" description="MacB-like periplasmic core" evidence="8">
    <location>
        <begin position="21"/>
        <end position="244"/>
    </location>
</feature>
<feature type="transmembrane region" description="Helical" evidence="6">
    <location>
        <begin position="761"/>
        <end position="779"/>
    </location>
</feature>
<keyword evidence="2" id="KW-1003">Cell membrane</keyword>
<keyword evidence="10" id="KW-1185">Reference proteome</keyword>
<evidence type="ECO:0000256" key="3">
    <source>
        <dbReference type="ARBA" id="ARBA00022692"/>
    </source>
</evidence>
<dbReference type="Pfam" id="PF02687">
    <property type="entry name" value="FtsX"/>
    <property type="match status" value="2"/>
</dbReference>
<dbReference type="EMBL" id="VCNI01000002">
    <property type="protein sequence ID" value="TMU54575.1"/>
    <property type="molecule type" value="Genomic_DNA"/>
</dbReference>
<reference evidence="9 10" key="1">
    <citation type="submission" date="2019-05" db="EMBL/GenBank/DDBJ databases">
        <title>Flagellimonas sp. AsT0115, sp. nov., isolated from a marine red algae, Asparagopsis taxiformis.</title>
        <authorList>
            <person name="Kim J."/>
            <person name="Jeong S.E."/>
            <person name="Jeon C.O."/>
        </authorList>
    </citation>
    <scope>NUCLEOTIDE SEQUENCE [LARGE SCALE GENOMIC DNA]</scope>
    <source>
        <strain evidence="9 10">AsT0115</strain>
    </source>
</reference>
<feature type="domain" description="ABC3 transporter permease C-terminal" evidence="7">
    <location>
        <begin position="298"/>
        <end position="411"/>
    </location>
</feature>
<accession>A0ABY2WIZ5</accession>
<feature type="domain" description="MacB-like periplasmic core" evidence="8">
    <location>
        <begin position="441"/>
        <end position="635"/>
    </location>
</feature>
<feature type="transmembrane region" description="Helical" evidence="6">
    <location>
        <begin position="719"/>
        <end position="741"/>
    </location>
</feature>
<evidence type="ECO:0000256" key="2">
    <source>
        <dbReference type="ARBA" id="ARBA00022475"/>
    </source>
</evidence>
<keyword evidence="3 6" id="KW-0812">Transmembrane</keyword>
<evidence type="ECO:0000313" key="10">
    <source>
        <dbReference type="Proteomes" id="UP000751614"/>
    </source>
</evidence>
<dbReference type="PANTHER" id="PTHR30572:SF18">
    <property type="entry name" value="ABC-TYPE MACROLIDE FAMILY EXPORT SYSTEM PERMEASE COMPONENT 2"/>
    <property type="match status" value="1"/>
</dbReference>
<comment type="subcellular location">
    <subcellularLocation>
        <location evidence="1">Cell membrane</location>
        <topology evidence="1">Multi-pass membrane protein</topology>
    </subcellularLocation>
</comment>
<gene>
    <name evidence="9" type="ORF">FGG15_10190</name>
</gene>
<feature type="transmembrane region" description="Helical" evidence="6">
    <location>
        <begin position="678"/>
        <end position="699"/>
    </location>
</feature>
<evidence type="ECO:0000259" key="8">
    <source>
        <dbReference type="Pfam" id="PF12704"/>
    </source>
</evidence>
<evidence type="ECO:0000256" key="4">
    <source>
        <dbReference type="ARBA" id="ARBA00022989"/>
    </source>
</evidence>
<evidence type="ECO:0000256" key="5">
    <source>
        <dbReference type="ARBA" id="ARBA00023136"/>
    </source>
</evidence>
<protein>
    <submittedName>
        <fullName evidence="9">FtsX-like permease family protein</fullName>
    </submittedName>
</protein>
<comment type="caution">
    <text evidence="9">The sequence shown here is derived from an EMBL/GenBank/DDBJ whole genome shotgun (WGS) entry which is preliminary data.</text>
</comment>
<name>A0ABY2WIZ5_9FLAO</name>
<keyword evidence="4 6" id="KW-1133">Transmembrane helix</keyword>
<feature type="transmembrane region" description="Helical" evidence="6">
    <location>
        <begin position="292"/>
        <end position="314"/>
    </location>
</feature>
<dbReference type="PANTHER" id="PTHR30572">
    <property type="entry name" value="MEMBRANE COMPONENT OF TRANSPORTER-RELATED"/>
    <property type="match status" value="1"/>
</dbReference>
<evidence type="ECO:0000259" key="7">
    <source>
        <dbReference type="Pfam" id="PF02687"/>
    </source>
</evidence>
<feature type="transmembrane region" description="Helical" evidence="6">
    <location>
        <begin position="349"/>
        <end position="369"/>
    </location>
</feature>
<feature type="transmembrane region" description="Helical" evidence="6">
    <location>
        <begin position="429"/>
        <end position="453"/>
    </location>
</feature>
<evidence type="ECO:0000313" key="9">
    <source>
        <dbReference type="EMBL" id="TMU54575.1"/>
    </source>
</evidence>
<feature type="transmembrane region" description="Helical" evidence="6">
    <location>
        <begin position="381"/>
        <end position="408"/>
    </location>
</feature>